<dbReference type="PANTHER" id="PTHR38926">
    <property type="entry name" value="F-BOX DOMAIN CONTAINING PROTEIN, EXPRESSED"/>
    <property type="match status" value="1"/>
</dbReference>
<dbReference type="Gene3D" id="3.80.10.10">
    <property type="entry name" value="Ribonuclease Inhibitor"/>
    <property type="match status" value="1"/>
</dbReference>
<evidence type="ECO:0008006" key="3">
    <source>
        <dbReference type="Google" id="ProtNLM"/>
    </source>
</evidence>
<dbReference type="OrthoDB" id="2939176at2759"/>
<dbReference type="InterPro" id="IPR032675">
    <property type="entry name" value="LRR_dom_sf"/>
</dbReference>
<dbReference type="Proteomes" id="UP000467700">
    <property type="component" value="Unassembled WGS sequence"/>
</dbReference>
<keyword evidence="2" id="KW-1185">Reference proteome</keyword>
<evidence type="ECO:0000313" key="2">
    <source>
        <dbReference type="Proteomes" id="UP000467700"/>
    </source>
</evidence>
<name>A0A8S0VUZ3_CYCAE</name>
<comment type="caution">
    <text evidence="1">The sequence shown here is derived from an EMBL/GenBank/DDBJ whole genome shotgun (WGS) entry which is preliminary data.</text>
</comment>
<sequence length="510" mass="58177">MSFIQRLPPEIIAQIFNECLPDRFDQFGSPRPGLRDSDAPLVLTRVCSSWRAIALECPFLWSRLSVSDKVMSPKLLRKIRAWYKFSNYRPVMDVSLVEMTSSWNNNSGINREDFWKDLLQVTLLDYPEAIQSLNMNVHDVYKRTSFFEIPNQHLPNLRTLQLHLGNPTPQITVFAMTPKLRRVCLNFLNPDFLPDDPEAIILPWAQLTHLLILVDPIAPITLATAIHRCPDLEVLSILIDPDAEVPHRSHTGRVVAPKLSKLILRVCQDPPANLSIFDQVILPALSCLIIKDDEESHDASSFHWTQETSHFYDQIHQLRMLSLEGPMINLTGTMLCEVLQHTPLLEVLELDVVVLGFTTLLQRLTHDDNPDRRPRDNTILDKPLAPLLHSFSLHFDVKLCDEDNADEALAIINSPANFNAHLTAMIFSRRPLSHFPGNASRDEDNAVKTPAVADLGAVRLHGRGLSVLDLPDLSAQVDAIRWDGLHFVLQETYLHDFGYYFWTDNELREW</sequence>
<accession>A0A8S0VUZ3</accession>
<proteinExistence type="predicted"/>
<evidence type="ECO:0000313" key="1">
    <source>
        <dbReference type="EMBL" id="CAA7262960.1"/>
    </source>
</evidence>
<dbReference type="EMBL" id="CACVBS010000037">
    <property type="protein sequence ID" value="CAA7262960.1"/>
    <property type="molecule type" value="Genomic_DNA"/>
</dbReference>
<protein>
    <recommendedName>
        <fullName evidence="3">F-box domain-containing protein</fullName>
    </recommendedName>
</protein>
<reference evidence="1 2" key="1">
    <citation type="submission" date="2020-01" db="EMBL/GenBank/DDBJ databases">
        <authorList>
            <person name="Gupta K D."/>
        </authorList>
    </citation>
    <scope>NUCLEOTIDE SEQUENCE [LARGE SCALE GENOMIC DNA]</scope>
</reference>
<organism evidence="1 2">
    <name type="scientific">Cyclocybe aegerita</name>
    <name type="common">Black poplar mushroom</name>
    <name type="synonym">Agrocybe aegerita</name>
    <dbReference type="NCBI Taxonomy" id="1973307"/>
    <lineage>
        <taxon>Eukaryota</taxon>
        <taxon>Fungi</taxon>
        <taxon>Dikarya</taxon>
        <taxon>Basidiomycota</taxon>
        <taxon>Agaricomycotina</taxon>
        <taxon>Agaricomycetes</taxon>
        <taxon>Agaricomycetidae</taxon>
        <taxon>Agaricales</taxon>
        <taxon>Agaricineae</taxon>
        <taxon>Bolbitiaceae</taxon>
        <taxon>Cyclocybe</taxon>
    </lineage>
</organism>
<dbReference type="AlphaFoldDB" id="A0A8S0VUZ3"/>
<gene>
    <name evidence="1" type="ORF">AAE3_LOCUS4996</name>
</gene>
<dbReference type="Gene3D" id="1.20.1280.50">
    <property type="match status" value="1"/>
</dbReference>
<dbReference type="PANTHER" id="PTHR38926:SF5">
    <property type="entry name" value="F-BOX AND LEUCINE-RICH REPEAT PROTEIN 6"/>
    <property type="match status" value="1"/>
</dbReference>